<name>A0A0W0F2M9_MONRR</name>
<gene>
    <name evidence="1" type="ORF">WG66_16833</name>
</gene>
<protein>
    <submittedName>
        <fullName evidence="1">Uncharacterized protein</fullName>
    </submittedName>
</protein>
<comment type="caution">
    <text evidence="1">The sequence shown here is derived from an EMBL/GenBank/DDBJ whole genome shotgun (WGS) entry which is preliminary data.</text>
</comment>
<dbReference type="Proteomes" id="UP000054988">
    <property type="component" value="Unassembled WGS sequence"/>
</dbReference>
<organism evidence="1 2">
    <name type="scientific">Moniliophthora roreri</name>
    <name type="common">Frosty pod rot fungus</name>
    <name type="synonym">Monilia roreri</name>
    <dbReference type="NCBI Taxonomy" id="221103"/>
    <lineage>
        <taxon>Eukaryota</taxon>
        <taxon>Fungi</taxon>
        <taxon>Dikarya</taxon>
        <taxon>Basidiomycota</taxon>
        <taxon>Agaricomycotina</taxon>
        <taxon>Agaricomycetes</taxon>
        <taxon>Agaricomycetidae</taxon>
        <taxon>Agaricales</taxon>
        <taxon>Marasmiineae</taxon>
        <taxon>Marasmiaceae</taxon>
        <taxon>Moniliophthora</taxon>
    </lineage>
</organism>
<accession>A0A0W0F2M9</accession>
<evidence type="ECO:0000313" key="1">
    <source>
        <dbReference type="EMBL" id="KTB30589.1"/>
    </source>
</evidence>
<reference evidence="1 2" key="1">
    <citation type="submission" date="2015-12" db="EMBL/GenBank/DDBJ databases">
        <title>Draft genome sequence of Moniliophthora roreri, the causal agent of frosty pod rot of cacao.</title>
        <authorList>
            <person name="Aime M.C."/>
            <person name="Diaz-Valderrama J.R."/>
            <person name="Kijpornyongpan T."/>
            <person name="Phillips-Mora W."/>
        </authorList>
    </citation>
    <scope>NUCLEOTIDE SEQUENCE [LARGE SCALE GENOMIC DNA]</scope>
    <source>
        <strain evidence="1 2">MCA 2952</strain>
    </source>
</reference>
<dbReference type="EMBL" id="LATX01002378">
    <property type="protein sequence ID" value="KTB30589.1"/>
    <property type="molecule type" value="Genomic_DNA"/>
</dbReference>
<evidence type="ECO:0000313" key="2">
    <source>
        <dbReference type="Proteomes" id="UP000054988"/>
    </source>
</evidence>
<proteinExistence type="predicted"/>
<sequence>MRESLRETPQR</sequence>